<gene>
    <name evidence="2" type="ORF">CLUP02_06579</name>
</gene>
<accession>A0A9Q8SPY4</accession>
<organism evidence="2 3">
    <name type="scientific">Colletotrichum lupini</name>
    <dbReference type="NCBI Taxonomy" id="145971"/>
    <lineage>
        <taxon>Eukaryota</taxon>
        <taxon>Fungi</taxon>
        <taxon>Dikarya</taxon>
        <taxon>Ascomycota</taxon>
        <taxon>Pezizomycotina</taxon>
        <taxon>Sordariomycetes</taxon>
        <taxon>Hypocreomycetidae</taxon>
        <taxon>Glomerellales</taxon>
        <taxon>Glomerellaceae</taxon>
        <taxon>Colletotrichum</taxon>
        <taxon>Colletotrichum acutatum species complex</taxon>
    </lineage>
</organism>
<keyword evidence="3" id="KW-1185">Reference proteome</keyword>
<feature type="compositionally biased region" description="Polar residues" evidence="1">
    <location>
        <begin position="190"/>
        <end position="202"/>
    </location>
</feature>
<name>A0A9Q8SPY4_9PEZI</name>
<reference evidence="2" key="1">
    <citation type="journal article" date="2021" name="Mol. Plant Microbe Interact.">
        <title>Complete Genome Sequence of the Plant-Pathogenic Fungus Colletotrichum lupini.</title>
        <authorList>
            <person name="Baroncelli R."/>
            <person name="Pensec F."/>
            <person name="Da Lio D."/>
            <person name="Boufleur T."/>
            <person name="Vicente I."/>
            <person name="Sarrocco S."/>
            <person name="Picot A."/>
            <person name="Baraldi E."/>
            <person name="Sukno S."/>
            <person name="Thon M."/>
            <person name="Le Floch G."/>
        </authorList>
    </citation>
    <scope>NUCLEOTIDE SEQUENCE</scope>
    <source>
        <strain evidence="2">IMI 504893</strain>
    </source>
</reference>
<proteinExistence type="predicted"/>
<sequence>MGEMEKEEKKLKGEVYGRLEEGEAAAGETWRTAMLHQPLGGEHLILMGAATERFIFDSRRVQLVVGNRCWCPRLGSDPVLQAQKSFALARALVGGAMQGAYPTYEGWSEKSLLVTNSFSFLKGGEVFPQEQYDRYLSASRQHGVKPVADDTGPPSNLPPIKDVDPSAVNAFFASDILSEISKQEPPVVSQPESTSKSKTLPNVSEDADFYASDALSQLEQESKRGKGN</sequence>
<dbReference type="GeneID" id="73340588"/>
<dbReference type="EMBL" id="CP019475">
    <property type="protein sequence ID" value="UQC81093.1"/>
    <property type="molecule type" value="Genomic_DNA"/>
</dbReference>
<feature type="region of interest" description="Disordered" evidence="1">
    <location>
        <begin position="182"/>
        <end position="228"/>
    </location>
</feature>
<dbReference type="KEGG" id="clup:CLUP02_06579"/>
<dbReference type="RefSeq" id="XP_049142721.1">
    <property type="nucleotide sequence ID" value="XM_049285578.1"/>
</dbReference>
<evidence type="ECO:0000313" key="2">
    <source>
        <dbReference type="EMBL" id="UQC81093.1"/>
    </source>
</evidence>
<protein>
    <submittedName>
        <fullName evidence="2">Uncharacterized protein</fullName>
    </submittedName>
</protein>
<dbReference type="AlphaFoldDB" id="A0A9Q8SPY4"/>
<evidence type="ECO:0000256" key="1">
    <source>
        <dbReference type="SAM" id="MobiDB-lite"/>
    </source>
</evidence>
<evidence type="ECO:0000313" key="3">
    <source>
        <dbReference type="Proteomes" id="UP000830671"/>
    </source>
</evidence>
<dbReference type="Proteomes" id="UP000830671">
    <property type="component" value="Chromosome 3"/>
</dbReference>